<dbReference type="PROSITE" id="PS50088">
    <property type="entry name" value="ANK_REPEAT"/>
    <property type="match status" value="1"/>
</dbReference>
<sequence length="380" mass="42138">MADALNSPIDTEDLDALQALGHLLVEKTLQRASLDEIKALIELGAPLWYQTDEEGMSALHAAAYTENMDAAKLLLEEGAIWNAVNDLRITAGEIALSLNNESMYTLIRNAGIRSEMLLALLSKQTSSEPASSLILRETDVTAAGSTESFLNSRLNYVTDEHGQEICVVKAGNDEVGVMMGWERPIMQETVRLLCSDHPHFTSSLKVLNVGFGLGIVDGYFQDLAVPPSHHVIIEPHPDVLHYMKANGWDKRPGVKILEGQWQDFVESEELLGAGGFDVIYTDTFSEDYLELHKFFECLPDLLAGPDSRFSFFNGLGATNALFYDVYTRLSELHLSEVGIDVAWQDVDVSSDADAERWGKTRAYFSMPLYRLPIGRMTSNV</sequence>
<dbReference type="SUPFAM" id="SSF48403">
    <property type="entry name" value="Ankyrin repeat"/>
    <property type="match status" value="1"/>
</dbReference>
<dbReference type="PROSITE" id="PS51559">
    <property type="entry name" value="SAM_RMT2"/>
    <property type="match status" value="1"/>
</dbReference>
<evidence type="ECO:0000313" key="7">
    <source>
        <dbReference type="Proteomes" id="UP001556367"/>
    </source>
</evidence>
<reference evidence="7" key="1">
    <citation type="submission" date="2024-06" db="EMBL/GenBank/DDBJ databases">
        <title>Multi-omics analyses provide insights into the biosynthesis of the anticancer antibiotic pleurotin in Hohenbuehelia grisea.</title>
        <authorList>
            <person name="Weaver J.A."/>
            <person name="Alberti F."/>
        </authorList>
    </citation>
    <scope>NUCLEOTIDE SEQUENCE [LARGE SCALE GENOMIC DNA]</scope>
    <source>
        <strain evidence="7">T-177</strain>
    </source>
</reference>
<protein>
    <recommendedName>
        <fullName evidence="5">RMT2 domain-containing protein</fullName>
    </recommendedName>
</protein>
<dbReference type="InterPro" id="IPR036770">
    <property type="entry name" value="Ankyrin_rpt-contain_sf"/>
</dbReference>
<dbReference type="Gene3D" id="1.25.40.20">
    <property type="entry name" value="Ankyrin repeat-containing domain"/>
    <property type="match status" value="1"/>
</dbReference>
<evidence type="ECO:0000256" key="4">
    <source>
        <dbReference type="PROSITE-ProRule" id="PRU00023"/>
    </source>
</evidence>
<evidence type="ECO:0000259" key="5">
    <source>
        <dbReference type="PROSITE" id="PS51559"/>
    </source>
</evidence>
<dbReference type="Gene3D" id="3.40.50.150">
    <property type="entry name" value="Vaccinia Virus protein VP39"/>
    <property type="match status" value="1"/>
</dbReference>
<gene>
    <name evidence="6" type="ORF">HGRIS_002697</name>
</gene>
<keyword evidence="1" id="KW-0489">Methyltransferase</keyword>
<dbReference type="Proteomes" id="UP001556367">
    <property type="component" value="Unassembled WGS sequence"/>
</dbReference>
<accession>A0ABR3JN65</accession>
<feature type="domain" description="RMT2" evidence="5">
    <location>
        <begin position="140"/>
        <end position="380"/>
    </location>
</feature>
<evidence type="ECO:0000256" key="1">
    <source>
        <dbReference type="ARBA" id="ARBA00022603"/>
    </source>
</evidence>
<keyword evidence="3" id="KW-0949">S-adenosyl-L-methionine</keyword>
<dbReference type="InterPro" id="IPR026480">
    <property type="entry name" value="RMT2_dom"/>
</dbReference>
<dbReference type="PROSITE" id="PS50297">
    <property type="entry name" value="ANK_REP_REGION"/>
    <property type="match status" value="1"/>
</dbReference>
<keyword evidence="4" id="KW-0040">ANK repeat</keyword>
<dbReference type="Pfam" id="PF13637">
    <property type="entry name" value="Ank_4"/>
    <property type="match status" value="1"/>
</dbReference>
<proteinExistence type="predicted"/>
<evidence type="ECO:0000313" key="6">
    <source>
        <dbReference type="EMBL" id="KAL0956560.1"/>
    </source>
</evidence>
<dbReference type="InterPro" id="IPR029063">
    <property type="entry name" value="SAM-dependent_MTases_sf"/>
</dbReference>
<dbReference type="EMBL" id="JASNQZ010000006">
    <property type="protein sequence ID" value="KAL0956560.1"/>
    <property type="molecule type" value="Genomic_DNA"/>
</dbReference>
<dbReference type="PANTHER" id="PTHR32379">
    <property type="entry name" value="GUANIDINOACETATE N-METHYLTRANSFERASE"/>
    <property type="match status" value="1"/>
</dbReference>
<keyword evidence="2" id="KW-0808">Transferase</keyword>
<dbReference type="InterPro" id="IPR051038">
    <property type="entry name" value="RMT2/GAMT_Mtase"/>
</dbReference>
<dbReference type="SUPFAM" id="SSF53335">
    <property type="entry name" value="S-adenosyl-L-methionine-dependent methyltransferases"/>
    <property type="match status" value="1"/>
</dbReference>
<evidence type="ECO:0000256" key="3">
    <source>
        <dbReference type="ARBA" id="ARBA00022691"/>
    </source>
</evidence>
<dbReference type="PANTHER" id="PTHR32379:SF1">
    <property type="entry name" value="GUANIDINOACETATE N-METHYLTRANSFERASE"/>
    <property type="match status" value="1"/>
</dbReference>
<name>A0ABR3JN65_9AGAR</name>
<feature type="repeat" description="ANK" evidence="4">
    <location>
        <begin position="54"/>
        <end position="86"/>
    </location>
</feature>
<keyword evidence="7" id="KW-1185">Reference proteome</keyword>
<dbReference type="SMART" id="SM00248">
    <property type="entry name" value="ANK"/>
    <property type="match status" value="1"/>
</dbReference>
<evidence type="ECO:0000256" key="2">
    <source>
        <dbReference type="ARBA" id="ARBA00022679"/>
    </source>
</evidence>
<comment type="caution">
    <text evidence="6">The sequence shown here is derived from an EMBL/GenBank/DDBJ whole genome shotgun (WGS) entry which is preliminary data.</text>
</comment>
<dbReference type="InterPro" id="IPR002110">
    <property type="entry name" value="Ankyrin_rpt"/>
</dbReference>
<organism evidence="6 7">
    <name type="scientific">Hohenbuehelia grisea</name>
    <dbReference type="NCBI Taxonomy" id="104357"/>
    <lineage>
        <taxon>Eukaryota</taxon>
        <taxon>Fungi</taxon>
        <taxon>Dikarya</taxon>
        <taxon>Basidiomycota</taxon>
        <taxon>Agaricomycotina</taxon>
        <taxon>Agaricomycetes</taxon>
        <taxon>Agaricomycetidae</taxon>
        <taxon>Agaricales</taxon>
        <taxon>Pleurotineae</taxon>
        <taxon>Pleurotaceae</taxon>
        <taxon>Hohenbuehelia</taxon>
    </lineage>
</organism>